<dbReference type="PANTHER" id="PTHR38791">
    <property type="entry name" value="ZN(II)2CYS6 TRANSCRIPTION FACTOR (EUROFUNG)-RELATED-RELATED"/>
    <property type="match status" value="1"/>
</dbReference>
<dbReference type="EMBL" id="JAPDRN010000014">
    <property type="protein sequence ID" value="KAJ9640676.1"/>
    <property type="molecule type" value="Genomic_DNA"/>
</dbReference>
<feature type="compositionally biased region" description="Polar residues" evidence="1">
    <location>
        <begin position="62"/>
        <end position="80"/>
    </location>
</feature>
<name>A0AA38Y9R6_9EURO</name>
<dbReference type="Proteomes" id="UP001172681">
    <property type="component" value="Unassembled WGS sequence"/>
</dbReference>
<keyword evidence="3" id="KW-1185">Reference proteome</keyword>
<dbReference type="InterPro" id="IPR053175">
    <property type="entry name" value="DHMBA_Reg_Transcription_Factor"/>
</dbReference>
<reference evidence="2" key="1">
    <citation type="submission" date="2022-10" db="EMBL/GenBank/DDBJ databases">
        <title>Culturing micro-colonial fungi from biological soil crusts in the Mojave desert and describing Neophaeococcomyces mojavensis, and introducing the new genera and species Taxawa tesnikishii.</title>
        <authorList>
            <person name="Kurbessoian T."/>
            <person name="Stajich J.E."/>
        </authorList>
    </citation>
    <scope>NUCLEOTIDE SEQUENCE</scope>
    <source>
        <strain evidence="2">TK_35</strain>
    </source>
</reference>
<proteinExistence type="predicted"/>
<evidence type="ECO:0000256" key="1">
    <source>
        <dbReference type="SAM" id="MobiDB-lite"/>
    </source>
</evidence>
<dbReference type="AlphaFoldDB" id="A0AA38Y9R6"/>
<feature type="region of interest" description="Disordered" evidence="1">
    <location>
        <begin position="62"/>
        <end position="92"/>
    </location>
</feature>
<evidence type="ECO:0000313" key="3">
    <source>
        <dbReference type="Proteomes" id="UP001172681"/>
    </source>
</evidence>
<comment type="caution">
    <text evidence="2">The sequence shown here is derived from an EMBL/GenBank/DDBJ whole genome shotgun (WGS) entry which is preliminary data.</text>
</comment>
<dbReference type="PANTHER" id="PTHR38791:SF5">
    <property type="entry name" value="TRANSCRIPTION FACTOR DBAG-RELATED"/>
    <property type="match status" value="1"/>
</dbReference>
<evidence type="ECO:0008006" key="4">
    <source>
        <dbReference type="Google" id="ProtNLM"/>
    </source>
</evidence>
<protein>
    <recommendedName>
        <fullName evidence="4">Zn(2)-C6 fungal-type domain-containing protein</fullName>
    </recommendedName>
</protein>
<accession>A0AA38Y9R6</accession>
<evidence type="ECO:0000313" key="2">
    <source>
        <dbReference type="EMBL" id="KAJ9640676.1"/>
    </source>
</evidence>
<organism evidence="2 3">
    <name type="scientific">Knufia peltigerae</name>
    <dbReference type="NCBI Taxonomy" id="1002370"/>
    <lineage>
        <taxon>Eukaryota</taxon>
        <taxon>Fungi</taxon>
        <taxon>Dikarya</taxon>
        <taxon>Ascomycota</taxon>
        <taxon>Pezizomycotina</taxon>
        <taxon>Eurotiomycetes</taxon>
        <taxon>Chaetothyriomycetidae</taxon>
        <taxon>Chaetothyriales</taxon>
        <taxon>Trichomeriaceae</taxon>
        <taxon>Knufia</taxon>
    </lineage>
</organism>
<sequence>MGFREVVKPASDDAKSVTRLGHLIQVCERCKQAGLHCSGYKDDADLIFRPYEGSYQYQAGSVATSEEQYNSSDSTKNPSEASDAISPDSQYDEEQIDKHALQTFFVDYCVSSADRSLSRGYLDGLQTLLFHAGPQSEVSQAAKIVALANLGKKSNSPSLLERTRLLYSRLLHSFQRTISNPSTSSTIESFMTAVLLGLYEMISATESDHGKHGAHIRGVSAILSTGESRLDLVNGVKVFQVADPQLIGVPTKQPEALQGILGAPALSPFVQSLDSIFVKMRPLISRIEALVTCTLTHCDDIQFLKAAALDINADLSRWQDSQLREWKPTSIGFWSCCDDVSDDSIFWPGPVDGYFDRKQILRHPVTQGGKLTFIAYVAAVWNTCYKARLIALEFIVRCSLLLHDGDTHKEEHAEAQKLTGKMLSSIPYLLLRDPKSVISGPREFQEPGRPFGGLLLMHPLYVATKVSVVPAPVQAHMSKCLAWIGRHMNIGQATLLSMASNPVPAQFVVDGHTLLWAGMLTQPA</sequence>
<gene>
    <name evidence="2" type="ORF">H2204_003305</name>
</gene>